<feature type="transmembrane region" description="Helical" evidence="4">
    <location>
        <begin position="556"/>
        <end position="573"/>
    </location>
</feature>
<keyword evidence="4" id="KW-0472">Membrane</keyword>
<comment type="caution">
    <text evidence="5">The sequence shown here is derived from an EMBL/GenBank/DDBJ whole genome shotgun (WGS) entry which is preliminary data.</text>
</comment>
<evidence type="ECO:0000256" key="2">
    <source>
        <dbReference type="ARBA" id="ARBA00022840"/>
    </source>
</evidence>
<dbReference type="GO" id="GO:0140662">
    <property type="term" value="F:ATP-dependent protein folding chaperone"/>
    <property type="evidence" value="ECO:0007669"/>
    <property type="project" value="InterPro"/>
</dbReference>
<keyword evidence="3" id="KW-0143">Chaperone</keyword>
<evidence type="ECO:0000256" key="1">
    <source>
        <dbReference type="ARBA" id="ARBA00022741"/>
    </source>
</evidence>
<gene>
    <name evidence="5" type="ORF">BJY16_007396</name>
</gene>
<protein>
    <submittedName>
        <fullName evidence="5">Ethanolamine utilization protein EutJ (Predicted chaperonin)</fullName>
    </submittedName>
</protein>
<feature type="transmembrane region" description="Helical" evidence="4">
    <location>
        <begin position="517"/>
        <end position="550"/>
    </location>
</feature>
<dbReference type="Gene3D" id="3.90.640.10">
    <property type="entry name" value="Actin, Chain A, domain 4"/>
    <property type="match status" value="1"/>
</dbReference>
<sequence length="581" mass="60713">MIDGSTEPTSAAHVDQAGQITVGNAAWRLAATDPDGFVGAPRAERSPTITRHGRSVALADLVAATLRLFAAEANRILGSVPDDVRLTVPAGWGPRRRTWLRSAANQAGLGLPQLVDAPIAAADQQLRSGVQLPVGAFVLICDVGATTEATVLRRGPAGFEVLSTLEDANAGGHAIDQQLAGVLVPAAGVEGGTPSWPLLASMRTGKEAVSHQPAVTVPLPPPDPAVVLNAALVEQAAAPVLQRAADLAAAAVEAAELTPANLSAVYAVGAAAAMPALRPALEQRLGVEVQVPPAPGQAVVLGAADATAPAGVADAVAAPPAPPLRRILGLLLPGLLALGMFLHMVFSANMSGSRVLHTRPWWVMANYGELVISCLLVLAVCLAAGPWLGAVLAQDERLRGRWDGREQLSAGLVAGTVIALIVATLFAVCAALYFIYPYRIPLRWALLPILPIAAVAITFAVIIRRRPYPPAGGWEAFLAFPMTPLLIIAVGDLVFAYVISSWWVWAPHVVYVAAKRIGVALIGVGIGMLLVRVVLLRAIAATTLGVFGFFITDWRLQNPIGVAVAVAVLGWWMQRLWTLLR</sequence>
<dbReference type="AlphaFoldDB" id="A0A7W7H4Y4"/>
<accession>A0A7W7H4Y4</accession>
<evidence type="ECO:0000256" key="3">
    <source>
        <dbReference type="ARBA" id="ARBA00023186"/>
    </source>
</evidence>
<dbReference type="InterPro" id="IPR043129">
    <property type="entry name" value="ATPase_NBD"/>
</dbReference>
<keyword evidence="4" id="KW-1133">Transmembrane helix</keyword>
<keyword evidence="1" id="KW-0547">Nucleotide-binding</keyword>
<feature type="transmembrane region" description="Helical" evidence="4">
    <location>
        <begin position="327"/>
        <end position="346"/>
    </location>
</feature>
<proteinExistence type="predicted"/>
<dbReference type="Gene3D" id="3.30.420.40">
    <property type="match status" value="2"/>
</dbReference>
<feature type="transmembrane region" description="Helical" evidence="4">
    <location>
        <begin position="483"/>
        <end position="505"/>
    </location>
</feature>
<dbReference type="Proteomes" id="UP000546162">
    <property type="component" value="Unassembled WGS sequence"/>
</dbReference>
<dbReference type="SUPFAM" id="SSF53067">
    <property type="entry name" value="Actin-like ATPase domain"/>
    <property type="match status" value="2"/>
</dbReference>
<evidence type="ECO:0000256" key="4">
    <source>
        <dbReference type="SAM" id="Phobius"/>
    </source>
</evidence>
<keyword evidence="4" id="KW-0812">Transmembrane</keyword>
<evidence type="ECO:0000313" key="5">
    <source>
        <dbReference type="EMBL" id="MBB4743937.1"/>
    </source>
</evidence>
<keyword evidence="6" id="KW-1185">Reference proteome</keyword>
<keyword evidence="2" id="KW-0067">ATP-binding</keyword>
<dbReference type="RefSeq" id="WP_185044168.1">
    <property type="nucleotide sequence ID" value="NZ_BAABFG010000005.1"/>
</dbReference>
<dbReference type="EMBL" id="JACHNB010000001">
    <property type="protein sequence ID" value="MBB4743937.1"/>
    <property type="molecule type" value="Genomic_DNA"/>
</dbReference>
<dbReference type="PANTHER" id="PTHR42749">
    <property type="entry name" value="CELL SHAPE-DETERMINING PROTEIN MREB"/>
    <property type="match status" value="1"/>
</dbReference>
<feature type="transmembrane region" description="Helical" evidence="4">
    <location>
        <begin position="408"/>
        <end position="435"/>
    </location>
</feature>
<organism evidence="5 6">
    <name type="scientific">Actinoplanes octamycinicus</name>
    <dbReference type="NCBI Taxonomy" id="135948"/>
    <lineage>
        <taxon>Bacteria</taxon>
        <taxon>Bacillati</taxon>
        <taxon>Actinomycetota</taxon>
        <taxon>Actinomycetes</taxon>
        <taxon>Micromonosporales</taxon>
        <taxon>Micromonosporaceae</taxon>
        <taxon>Actinoplanes</taxon>
    </lineage>
</organism>
<feature type="transmembrane region" description="Helical" evidence="4">
    <location>
        <begin position="367"/>
        <end position="388"/>
    </location>
</feature>
<dbReference type="PANTHER" id="PTHR42749:SF1">
    <property type="entry name" value="CELL SHAPE-DETERMINING PROTEIN MREB"/>
    <property type="match status" value="1"/>
</dbReference>
<name>A0A7W7H4Y4_9ACTN</name>
<dbReference type="GO" id="GO:0005524">
    <property type="term" value="F:ATP binding"/>
    <property type="evidence" value="ECO:0007669"/>
    <property type="project" value="UniProtKB-KW"/>
</dbReference>
<feature type="transmembrane region" description="Helical" evidence="4">
    <location>
        <begin position="442"/>
        <end position="463"/>
    </location>
</feature>
<reference evidence="5 6" key="1">
    <citation type="submission" date="2020-08" db="EMBL/GenBank/DDBJ databases">
        <title>Sequencing the genomes of 1000 actinobacteria strains.</title>
        <authorList>
            <person name="Klenk H.-P."/>
        </authorList>
    </citation>
    <scope>NUCLEOTIDE SEQUENCE [LARGE SCALE GENOMIC DNA]</scope>
    <source>
        <strain evidence="5 6">DSM 45809</strain>
    </source>
</reference>
<dbReference type="Pfam" id="PF00012">
    <property type="entry name" value="HSP70"/>
    <property type="match status" value="1"/>
</dbReference>
<evidence type="ECO:0000313" key="6">
    <source>
        <dbReference type="Proteomes" id="UP000546162"/>
    </source>
</evidence>
<dbReference type="InterPro" id="IPR013126">
    <property type="entry name" value="Hsp_70_fam"/>
</dbReference>